<feature type="non-terminal residue" evidence="2">
    <location>
        <position position="1"/>
    </location>
</feature>
<dbReference type="InterPro" id="IPR036034">
    <property type="entry name" value="PDZ_sf"/>
</dbReference>
<dbReference type="Pfam" id="PF00595">
    <property type="entry name" value="PDZ"/>
    <property type="match status" value="1"/>
</dbReference>
<name>A0AA88IEY0_ARTSF</name>
<dbReference type="SUPFAM" id="SSF50156">
    <property type="entry name" value="PDZ domain-like"/>
    <property type="match status" value="1"/>
</dbReference>
<proteinExistence type="predicted"/>
<dbReference type="AlphaFoldDB" id="A0AA88IEY0"/>
<evidence type="ECO:0000313" key="2">
    <source>
        <dbReference type="EMBL" id="KAK2720562.1"/>
    </source>
</evidence>
<evidence type="ECO:0000313" key="3">
    <source>
        <dbReference type="Proteomes" id="UP001187531"/>
    </source>
</evidence>
<organism evidence="2 3">
    <name type="scientific">Artemia franciscana</name>
    <name type="common">Brine shrimp</name>
    <name type="synonym">Artemia sanfranciscana</name>
    <dbReference type="NCBI Taxonomy" id="6661"/>
    <lineage>
        <taxon>Eukaryota</taxon>
        <taxon>Metazoa</taxon>
        <taxon>Ecdysozoa</taxon>
        <taxon>Arthropoda</taxon>
        <taxon>Crustacea</taxon>
        <taxon>Branchiopoda</taxon>
        <taxon>Anostraca</taxon>
        <taxon>Artemiidae</taxon>
        <taxon>Artemia</taxon>
    </lineage>
</organism>
<gene>
    <name evidence="2" type="ORF">QYM36_004441</name>
</gene>
<evidence type="ECO:0000259" key="1">
    <source>
        <dbReference type="PROSITE" id="PS50106"/>
    </source>
</evidence>
<accession>A0AA88IEY0</accession>
<dbReference type="EMBL" id="JAVRJZ010000007">
    <property type="protein sequence ID" value="KAK2720562.1"/>
    <property type="molecule type" value="Genomic_DNA"/>
</dbReference>
<dbReference type="InterPro" id="IPR001478">
    <property type="entry name" value="PDZ"/>
</dbReference>
<dbReference type="Gene3D" id="2.30.42.10">
    <property type="match status" value="1"/>
</dbReference>
<keyword evidence="3" id="KW-1185">Reference proteome</keyword>
<feature type="non-terminal residue" evidence="2">
    <location>
        <position position="51"/>
    </location>
</feature>
<reference evidence="2" key="1">
    <citation type="submission" date="2023-07" db="EMBL/GenBank/DDBJ databases">
        <title>Chromosome-level genome assembly of Artemia franciscana.</title>
        <authorList>
            <person name="Jo E."/>
        </authorList>
    </citation>
    <scope>NUCLEOTIDE SEQUENCE</scope>
    <source>
        <tissue evidence="2">Whole body</tissue>
    </source>
</reference>
<sequence>VNPGSKAEREGVREGDLVKTINDYKAEGITNSKAHSLLRESGSSLKLGLLT</sequence>
<comment type="caution">
    <text evidence="2">The sequence shown here is derived from an EMBL/GenBank/DDBJ whole genome shotgun (WGS) entry which is preliminary data.</text>
</comment>
<dbReference type="Proteomes" id="UP001187531">
    <property type="component" value="Unassembled WGS sequence"/>
</dbReference>
<feature type="domain" description="PDZ" evidence="1">
    <location>
        <begin position="1"/>
        <end position="51"/>
    </location>
</feature>
<dbReference type="PROSITE" id="PS50106">
    <property type="entry name" value="PDZ"/>
    <property type="match status" value="1"/>
</dbReference>
<protein>
    <recommendedName>
        <fullName evidence="1">PDZ domain-containing protein</fullName>
    </recommendedName>
</protein>